<proteinExistence type="predicted"/>
<dbReference type="OrthoDB" id="124072at2759"/>
<protein>
    <recommendedName>
        <fullName evidence="3">Peptidase A2 domain-containing protein</fullName>
    </recommendedName>
</protein>
<feature type="non-terminal residue" evidence="1">
    <location>
        <position position="1"/>
    </location>
</feature>
<evidence type="ECO:0000313" key="1">
    <source>
        <dbReference type="EMBL" id="OWZ00416.1"/>
    </source>
</evidence>
<organism evidence="1 2">
    <name type="scientific">Phytophthora megakarya</name>
    <dbReference type="NCBI Taxonomy" id="4795"/>
    <lineage>
        <taxon>Eukaryota</taxon>
        <taxon>Sar</taxon>
        <taxon>Stramenopiles</taxon>
        <taxon>Oomycota</taxon>
        <taxon>Peronosporomycetes</taxon>
        <taxon>Peronosporales</taxon>
        <taxon>Peronosporaceae</taxon>
        <taxon>Phytophthora</taxon>
    </lineage>
</organism>
<comment type="caution">
    <text evidence="1">The sequence shown here is derived from an EMBL/GenBank/DDBJ whole genome shotgun (WGS) entry which is preliminary data.</text>
</comment>
<sequence length="218" mass="24072">RVDGPQPQRSCFKCSDLTHLVFQCPQVKDYAEEKVLYETKTGRKARTDKSESSVYVAQVKLVTDPGNKRTLPCRVMDCVDTSIKPDSGAEESLIAPCLVEMLQSKQVWLPRRDLPRTRVVRGIGAVRNIISEETNLSSRFETPCGPLVLRDVVCLLSPVPLPSGVGDILLSDAEMEHLGYDSHKLIESDQSVQSDYDLGGIGVHVSISGVLAFHVHKQ</sequence>
<accession>A0A225V389</accession>
<dbReference type="EMBL" id="NBNE01007618">
    <property type="protein sequence ID" value="OWZ00416.1"/>
    <property type="molecule type" value="Genomic_DNA"/>
</dbReference>
<dbReference type="Proteomes" id="UP000198211">
    <property type="component" value="Unassembled WGS sequence"/>
</dbReference>
<evidence type="ECO:0008006" key="3">
    <source>
        <dbReference type="Google" id="ProtNLM"/>
    </source>
</evidence>
<keyword evidence="2" id="KW-1185">Reference proteome</keyword>
<name>A0A225V389_9STRA</name>
<gene>
    <name evidence="1" type="ORF">PHMEG_00028393</name>
</gene>
<evidence type="ECO:0000313" key="2">
    <source>
        <dbReference type="Proteomes" id="UP000198211"/>
    </source>
</evidence>
<dbReference type="AlphaFoldDB" id="A0A225V389"/>
<reference evidence="2" key="1">
    <citation type="submission" date="2017-03" db="EMBL/GenBank/DDBJ databases">
        <title>Phytopthora megakarya and P. palmivora, two closely related causual agents of cacao black pod achieved similar genome size and gene model numbers by different mechanisms.</title>
        <authorList>
            <person name="Ali S."/>
            <person name="Shao J."/>
            <person name="Larry D.J."/>
            <person name="Kronmiller B."/>
            <person name="Shen D."/>
            <person name="Strem M.D."/>
            <person name="Melnick R.L."/>
            <person name="Guiltinan M.J."/>
            <person name="Tyler B.M."/>
            <person name="Meinhardt L.W."/>
            <person name="Bailey B.A."/>
        </authorList>
    </citation>
    <scope>NUCLEOTIDE SEQUENCE [LARGE SCALE GENOMIC DNA]</scope>
    <source>
        <strain evidence="2">zdho120</strain>
    </source>
</reference>